<keyword evidence="1" id="KW-0812">Transmembrane</keyword>
<feature type="transmembrane region" description="Helical" evidence="1">
    <location>
        <begin position="104"/>
        <end position="127"/>
    </location>
</feature>
<dbReference type="Proteomes" id="UP000749293">
    <property type="component" value="Unassembled WGS sequence"/>
</dbReference>
<keyword evidence="1" id="KW-0472">Membrane</keyword>
<reference evidence="2" key="1">
    <citation type="submission" date="2020-03" db="EMBL/GenBank/DDBJ databases">
        <title>Site-based positive gene gene selection in Geosmithia morbida across the United States reveals a broad range of putative effectors and factors for local host and environmental adapation.</title>
        <authorList>
            <person name="Onufrak A."/>
            <person name="Murdoch R.W."/>
            <person name="Gazis R."/>
            <person name="Huff M."/>
            <person name="Staton M."/>
            <person name="Klingeman W."/>
            <person name="Hadziabdic D."/>
        </authorList>
    </citation>
    <scope>NUCLEOTIDE SEQUENCE</scope>
    <source>
        <strain evidence="2">1262</strain>
    </source>
</reference>
<evidence type="ECO:0000313" key="2">
    <source>
        <dbReference type="EMBL" id="KAF4126736.1"/>
    </source>
</evidence>
<accession>A0A9P5D7K8</accession>
<sequence length="208" mass="22275">MGTNGTSLVGIAADASDGDDAALSRKAYIDGLTYLLKSLPADLNGYEAEQVRAALPVQVSQRGAGGDLEQSNALRPYYMYPSGGGRSHRGGGDGRRRNSTVHRVVHALVLNMILVVHLVLPYVALLVKAAMSVERRYRMSETIIGHSMSAFHVAGRQCARAAEAVLTTTPSHGVSSTFVWTVEEITRGVSDGLGEGLLITRLRDKRIS</sequence>
<protein>
    <submittedName>
        <fullName evidence="2">Uncharacterized protein</fullName>
    </submittedName>
</protein>
<gene>
    <name evidence="2" type="ORF">GMORB2_0473</name>
</gene>
<proteinExistence type="predicted"/>
<dbReference type="AlphaFoldDB" id="A0A9P5D7K8"/>
<dbReference type="EMBL" id="JAANYQ010000001">
    <property type="protein sequence ID" value="KAF4126736.1"/>
    <property type="molecule type" value="Genomic_DNA"/>
</dbReference>
<evidence type="ECO:0000313" key="3">
    <source>
        <dbReference type="Proteomes" id="UP000749293"/>
    </source>
</evidence>
<dbReference type="OrthoDB" id="5220781at2759"/>
<dbReference type="GeneID" id="55966703"/>
<keyword evidence="1" id="KW-1133">Transmembrane helix</keyword>
<keyword evidence="3" id="KW-1185">Reference proteome</keyword>
<name>A0A9P5D7K8_9HYPO</name>
<organism evidence="2 3">
    <name type="scientific">Geosmithia morbida</name>
    <dbReference type="NCBI Taxonomy" id="1094350"/>
    <lineage>
        <taxon>Eukaryota</taxon>
        <taxon>Fungi</taxon>
        <taxon>Dikarya</taxon>
        <taxon>Ascomycota</taxon>
        <taxon>Pezizomycotina</taxon>
        <taxon>Sordariomycetes</taxon>
        <taxon>Hypocreomycetidae</taxon>
        <taxon>Hypocreales</taxon>
        <taxon>Bionectriaceae</taxon>
        <taxon>Geosmithia</taxon>
    </lineage>
</organism>
<dbReference type="RefSeq" id="XP_035325388.1">
    <property type="nucleotide sequence ID" value="XM_035462458.1"/>
</dbReference>
<evidence type="ECO:0000256" key="1">
    <source>
        <dbReference type="SAM" id="Phobius"/>
    </source>
</evidence>
<comment type="caution">
    <text evidence="2">The sequence shown here is derived from an EMBL/GenBank/DDBJ whole genome shotgun (WGS) entry which is preliminary data.</text>
</comment>